<evidence type="ECO:0000259" key="8">
    <source>
        <dbReference type="PROSITE" id="PS51740"/>
    </source>
</evidence>
<feature type="domain" description="SpoVT-AbrB" evidence="8">
    <location>
        <begin position="5"/>
        <end position="47"/>
    </location>
</feature>
<dbReference type="CDD" id="cd16321">
    <property type="entry name" value="MraZ_C"/>
    <property type="match status" value="1"/>
</dbReference>
<dbReference type="AlphaFoldDB" id="D7CLI1"/>
<keyword evidence="5 7" id="KW-0238">DNA-binding</keyword>
<dbReference type="PANTHER" id="PTHR34701:SF1">
    <property type="entry name" value="TRANSCRIPTIONAL REGULATOR MRAZ"/>
    <property type="match status" value="1"/>
</dbReference>
<dbReference type="Proteomes" id="UP000000378">
    <property type="component" value="Chromosome"/>
</dbReference>
<protein>
    <recommendedName>
        <fullName evidence="1 7">Transcriptional regulator MraZ</fullName>
    </recommendedName>
</protein>
<dbReference type="GO" id="GO:0005737">
    <property type="term" value="C:cytoplasm"/>
    <property type="evidence" value="ECO:0007669"/>
    <property type="project" value="UniProtKB-UniRule"/>
</dbReference>
<dbReference type="PANTHER" id="PTHR34701">
    <property type="entry name" value="TRANSCRIPTIONAL REGULATOR MRAZ"/>
    <property type="match status" value="1"/>
</dbReference>
<dbReference type="InterPro" id="IPR035644">
    <property type="entry name" value="MraZ_C"/>
</dbReference>
<proteinExistence type="inferred from homology"/>
<evidence type="ECO:0000256" key="1">
    <source>
        <dbReference type="ARBA" id="ARBA00013860"/>
    </source>
</evidence>
<dbReference type="InterPro" id="IPR038619">
    <property type="entry name" value="MraZ_sf"/>
</dbReference>
<dbReference type="HAMAP" id="MF_01008">
    <property type="entry name" value="MraZ"/>
    <property type="match status" value="1"/>
</dbReference>
<dbReference type="STRING" id="643648.Slip_0786"/>
<reference evidence="9 10" key="2">
    <citation type="journal article" date="2010" name="Stand. Genomic Sci.">
        <title>Complete genome sequence of Syntrophothermus lipocalidus type strain (TGB-C1).</title>
        <authorList>
            <person name="Djao O.D."/>
            <person name="Zhang X."/>
            <person name="Lucas S."/>
            <person name="Lapidus A."/>
            <person name="Del Rio T.G."/>
            <person name="Nolan M."/>
            <person name="Tice H."/>
            <person name="Cheng J.F."/>
            <person name="Han C."/>
            <person name="Tapia R."/>
            <person name="Goodwin L."/>
            <person name="Pitluck S."/>
            <person name="Liolios K."/>
            <person name="Ivanova N."/>
            <person name="Mavromatis K."/>
            <person name="Mikhailova N."/>
            <person name="Ovchinnikova G."/>
            <person name="Pati A."/>
            <person name="Brambilla E."/>
            <person name="Chen A."/>
            <person name="Palaniappan K."/>
            <person name="Land M."/>
            <person name="Hauser L."/>
            <person name="Chang Y.J."/>
            <person name="Jeffries C.D."/>
            <person name="Rohde M."/>
            <person name="Sikorski J."/>
            <person name="Spring S."/>
            <person name="Goker M."/>
            <person name="Detter J.C."/>
            <person name="Woyke T."/>
            <person name="Bristow J."/>
            <person name="Eisen J.A."/>
            <person name="Markowitz V."/>
            <person name="Hugenholtz P."/>
            <person name="Kyrpides N.C."/>
            <person name="Klenk H.P."/>
        </authorList>
    </citation>
    <scope>NUCLEOTIDE SEQUENCE [LARGE SCALE GENOMIC DNA]</scope>
    <source>
        <strain evidence="10">DSM 12680 / TGB-C1</strain>
    </source>
</reference>
<evidence type="ECO:0000256" key="7">
    <source>
        <dbReference type="HAMAP-Rule" id="MF_01008"/>
    </source>
</evidence>
<dbReference type="eggNOG" id="COG2001">
    <property type="taxonomic scope" value="Bacteria"/>
</dbReference>
<keyword evidence="3" id="KW-0677">Repeat</keyword>
<dbReference type="GO" id="GO:0009295">
    <property type="term" value="C:nucleoid"/>
    <property type="evidence" value="ECO:0007669"/>
    <property type="project" value="UniProtKB-SubCell"/>
</dbReference>
<dbReference type="InterPro" id="IPR035642">
    <property type="entry name" value="MraZ_N"/>
</dbReference>
<dbReference type="GO" id="GO:0003700">
    <property type="term" value="F:DNA-binding transcription factor activity"/>
    <property type="evidence" value="ECO:0007669"/>
    <property type="project" value="UniProtKB-UniRule"/>
</dbReference>
<dbReference type="InterPro" id="IPR037914">
    <property type="entry name" value="SpoVT-AbrB_sf"/>
</dbReference>
<evidence type="ECO:0000256" key="6">
    <source>
        <dbReference type="ARBA" id="ARBA00023163"/>
    </source>
</evidence>
<comment type="similarity">
    <text evidence="7">Belongs to the MraZ family.</text>
</comment>
<dbReference type="HOGENOM" id="CLU_107907_0_5_9"/>
<evidence type="ECO:0000256" key="2">
    <source>
        <dbReference type="ARBA" id="ARBA00022490"/>
    </source>
</evidence>
<comment type="subunit">
    <text evidence="7">Forms oligomers.</text>
</comment>
<dbReference type="FunFam" id="3.40.1550.20:FF:000002">
    <property type="entry name" value="Transcriptional regulator MraZ"/>
    <property type="match status" value="1"/>
</dbReference>
<reference evidence="10" key="1">
    <citation type="journal article" date="2010" name="Stand. Genomic Sci.">
        <title>Complete genome sequence of Syntrophothermus lipocalidus type strain (TGB-C1T).</title>
        <authorList>
            <consortium name="US DOE Joint Genome Institute (JGI-PGF)"/>
            <person name="Djao O."/>
            <person name="Zhang X."/>
            <person name="Lucas S."/>
            <person name="Lapidus A."/>
            <person name="Glavina Del Rio T."/>
            <person name="Nolan M."/>
            <person name="Tice H."/>
            <person name="Cheng J."/>
            <person name="Han C."/>
            <person name="Tapia R."/>
            <person name="Goodwin L."/>
            <person name="Pitluck S."/>
            <person name="Liolios K."/>
            <person name="Ivanova N."/>
            <person name="Mavromatis K."/>
            <person name="Mikhailova N."/>
            <person name="Ovchinnikova G."/>
            <person name="Pati A."/>
            <person name="Brambilla E."/>
            <person name="Chen A."/>
            <person name="Palaniappan K."/>
            <person name="Land M."/>
            <person name="Hauser L."/>
            <person name="Chang Y."/>
            <person name="Jeffries C."/>
            <person name="Rohde M."/>
            <person name="Sikorski J."/>
            <person name="Spring S."/>
            <person name="Goker M."/>
            <person name="Detter J."/>
            <person name="Woyke T."/>
            <person name="Bristow J."/>
            <person name="Eisen J."/>
            <person name="Markowitz V."/>
            <person name="Hugenholtz P."/>
            <person name="Kyrpides N."/>
            <person name="Klenk H."/>
        </authorList>
    </citation>
    <scope>NUCLEOTIDE SEQUENCE [LARGE SCALE GENOMIC DNA]</scope>
    <source>
        <strain evidence="10">DSM 12680 / TGB-C1</strain>
    </source>
</reference>
<dbReference type="GO" id="GO:2000143">
    <property type="term" value="P:negative regulation of DNA-templated transcription initiation"/>
    <property type="evidence" value="ECO:0007669"/>
    <property type="project" value="TreeGrafter"/>
</dbReference>
<dbReference type="CDD" id="cd16320">
    <property type="entry name" value="MraZ_N"/>
    <property type="match status" value="1"/>
</dbReference>
<dbReference type="GO" id="GO:0000976">
    <property type="term" value="F:transcription cis-regulatory region binding"/>
    <property type="evidence" value="ECO:0007669"/>
    <property type="project" value="TreeGrafter"/>
</dbReference>
<evidence type="ECO:0000313" key="10">
    <source>
        <dbReference type="Proteomes" id="UP000000378"/>
    </source>
</evidence>
<keyword evidence="6 7" id="KW-0804">Transcription</keyword>
<comment type="subcellular location">
    <subcellularLocation>
        <location evidence="7">Cytoplasm</location>
        <location evidence="7">Nucleoid</location>
    </subcellularLocation>
</comment>
<dbReference type="KEGG" id="slp:Slip_0786"/>
<dbReference type="SUPFAM" id="SSF89447">
    <property type="entry name" value="AbrB/MazE/MraZ-like"/>
    <property type="match status" value="1"/>
</dbReference>
<dbReference type="RefSeq" id="WP_013174968.1">
    <property type="nucleotide sequence ID" value="NC_014220.1"/>
</dbReference>
<dbReference type="EMBL" id="CP002048">
    <property type="protein sequence ID" value="ADI01566.1"/>
    <property type="molecule type" value="Genomic_DNA"/>
</dbReference>
<keyword evidence="4 7" id="KW-0805">Transcription regulation</keyword>
<dbReference type="NCBIfam" id="TIGR00242">
    <property type="entry name" value="division/cell wall cluster transcriptional repressor MraZ"/>
    <property type="match status" value="1"/>
</dbReference>
<dbReference type="InterPro" id="IPR020603">
    <property type="entry name" value="MraZ_dom"/>
</dbReference>
<dbReference type="InterPro" id="IPR003444">
    <property type="entry name" value="MraZ"/>
</dbReference>
<keyword evidence="10" id="KW-1185">Reference proteome</keyword>
<dbReference type="OrthoDB" id="9807753at2"/>
<dbReference type="PROSITE" id="PS51740">
    <property type="entry name" value="SPOVT_ABRB"/>
    <property type="match status" value="2"/>
</dbReference>
<evidence type="ECO:0000313" key="9">
    <source>
        <dbReference type="EMBL" id="ADI01566.1"/>
    </source>
</evidence>
<dbReference type="Pfam" id="PF02381">
    <property type="entry name" value="MraZ"/>
    <property type="match status" value="2"/>
</dbReference>
<gene>
    <name evidence="7" type="primary">mraZ</name>
    <name evidence="9" type="ordered locus">Slip_0786</name>
</gene>
<accession>D7CLI1</accession>
<organism evidence="9 10">
    <name type="scientific">Syntrophothermus lipocalidus (strain DSM 12680 / TGB-C1)</name>
    <dbReference type="NCBI Taxonomy" id="643648"/>
    <lineage>
        <taxon>Bacteria</taxon>
        <taxon>Bacillati</taxon>
        <taxon>Bacillota</taxon>
        <taxon>Clostridia</taxon>
        <taxon>Eubacteriales</taxon>
        <taxon>Syntrophomonadaceae</taxon>
        <taxon>Syntrophothermus</taxon>
    </lineage>
</organism>
<dbReference type="InterPro" id="IPR007159">
    <property type="entry name" value="SpoVT-AbrB_dom"/>
</dbReference>
<evidence type="ECO:0000256" key="4">
    <source>
        <dbReference type="ARBA" id="ARBA00023015"/>
    </source>
</evidence>
<evidence type="ECO:0000256" key="5">
    <source>
        <dbReference type="ARBA" id="ARBA00023125"/>
    </source>
</evidence>
<name>D7CLI1_SYNLT</name>
<keyword evidence="2 7" id="KW-0963">Cytoplasm</keyword>
<evidence type="ECO:0000256" key="3">
    <source>
        <dbReference type="ARBA" id="ARBA00022737"/>
    </source>
</evidence>
<sequence>MFLGEYQHFLDTKGRMTVPAKFREGLGDTFVATKGLDNCLFLYPWPEWRTLEQKLRSLPFTRKDVRAFVRFFFSGAAECEVDKQGRTVLPVPLREYARIEKEIVIVGVGTRVEVWARELWENYLQTAGESYVEIAENLDELGF</sequence>
<feature type="domain" description="SpoVT-AbrB" evidence="8">
    <location>
        <begin position="76"/>
        <end position="119"/>
    </location>
</feature>
<dbReference type="Gene3D" id="3.40.1550.20">
    <property type="entry name" value="Transcriptional regulator MraZ domain"/>
    <property type="match status" value="1"/>
</dbReference>